<proteinExistence type="inferred from homology"/>
<protein>
    <submittedName>
        <fullName evidence="5">Cathepsin B</fullName>
    </submittedName>
</protein>
<keyword evidence="3" id="KW-0732">Signal</keyword>
<comment type="caution">
    <text evidence="5">The sequence shown here is derived from an EMBL/GenBank/DDBJ whole genome shotgun (WGS) entry which is preliminary data.</text>
</comment>
<dbReference type="InterPro" id="IPR000668">
    <property type="entry name" value="Peptidase_C1A_C"/>
</dbReference>
<dbReference type="Proteomes" id="UP001141327">
    <property type="component" value="Unassembled WGS sequence"/>
</dbReference>
<evidence type="ECO:0000313" key="6">
    <source>
        <dbReference type="Proteomes" id="UP001141327"/>
    </source>
</evidence>
<dbReference type="EMBL" id="JAPMOS010000006">
    <property type="protein sequence ID" value="KAJ4461694.1"/>
    <property type="molecule type" value="Genomic_DNA"/>
</dbReference>
<organism evidence="5 6">
    <name type="scientific">Paratrimastix pyriformis</name>
    <dbReference type="NCBI Taxonomy" id="342808"/>
    <lineage>
        <taxon>Eukaryota</taxon>
        <taxon>Metamonada</taxon>
        <taxon>Preaxostyla</taxon>
        <taxon>Paratrimastigidae</taxon>
        <taxon>Paratrimastix</taxon>
    </lineage>
</organism>
<evidence type="ECO:0000259" key="4">
    <source>
        <dbReference type="SMART" id="SM00645"/>
    </source>
</evidence>
<evidence type="ECO:0000256" key="3">
    <source>
        <dbReference type="SAM" id="SignalP"/>
    </source>
</evidence>
<dbReference type="Gene3D" id="3.90.70.10">
    <property type="entry name" value="Cysteine proteinases"/>
    <property type="match status" value="1"/>
</dbReference>
<feature type="chain" id="PRO_5045317462" evidence="3">
    <location>
        <begin position="26"/>
        <end position="740"/>
    </location>
</feature>
<dbReference type="PANTHER" id="PTHR12411">
    <property type="entry name" value="CYSTEINE PROTEASE FAMILY C1-RELATED"/>
    <property type="match status" value="1"/>
</dbReference>
<name>A0ABQ8URC7_9EUKA</name>
<keyword evidence="2" id="KW-0812">Transmembrane</keyword>
<feature type="domain" description="Peptidase C1A papain C-terminal" evidence="4">
    <location>
        <begin position="79"/>
        <end position="312"/>
    </location>
</feature>
<feature type="transmembrane region" description="Helical" evidence="2">
    <location>
        <begin position="665"/>
        <end position="690"/>
    </location>
</feature>
<sequence length="740" mass="80527">MLASWRDRFFIFLFIGSALLYPLSPSDPSLPEELKSMHMTWAARIRPTQSHLPRLLPISYRIPPQLKVNRVSSHPNLVLPEHYDLRDEFPNSLSIHTIKNQVVSECGSCWAHACAGMSGDRLYRVSNGTFNKVMSPQTLMDCDHTCHPNATASGFYCDDGCNGGLLELATQFMVDYGMLTDECISYKCTTPTTCDPLCDDRRTARVPIPAKSMAWCPGERNIMEEIFLHGTVAVVMVFYEDFQYYQSGIYQHVYGTDFGGHVVALIGWGEENGIKYWIARNSEGANWGENGFFRIRRGTNVARIEEDSWVVYYDPPTVSVAAAADEPRDAPAPAPIPVLEAVDLIPSAAALGHGLAMTTPNWAMMRCLADGGALKGRLYDVPAGVSNHCPMVNWPSCMLHSVSIADYNIYSMHQEMYNNPSPGWPTEDCFNAATRYACAVNFQKVTSPELSMDSMQTALPPCRRLCRQFADTCGASGMTTVCAGLPDEPDVDCTMVDPVPYTPTQFGTDGKCPQACVDLRLPSVRAQLGICGEEDMVPTWNYTCVLSLADQAKFARNAFQEWMNSSSAFVQLADASDVCVKSFKRQACARAFPACDGADAGSAVLPLCFSTCTAAMDRCNISPAEASWCLTYQHNEDDSCTGYASPLEVPVEPIPTPIRTGVPAWAAYLIGFLPAGACLAVGLAVGLLIGRRGPRPAVGKGAAAAANDSASLLGNVDVEQALGGRRSPSRRLLTDPTDGE</sequence>
<gene>
    <name evidence="5" type="ORF">PAPYR_1821</name>
</gene>
<dbReference type="Pfam" id="PF00112">
    <property type="entry name" value="Peptidase_C1"/>
    <property type="match status" value="1"/>
</dbReference>
<evidence type="ECO:0000256" key="2">
    <source>
        <dbReference type="SAM" id="Phobius"/>
    </source>
</evidence>
<keyword evidence="2" id="KW-1133">Transmembrane helix</keyword>
<keyword evidence="6" id="KW-1185">Reference proteome</keyword>
<comment type="similarity">
    <text evidence="1">Belongs to the peptidase C1 family.</text>
</comment>
<dbReference type="SUPFAM" id="SSF54001">
    <property type="entry name" value="Cysteine proteinases"/>
    <property type="match status" value="1"/>
</dbReference>
<accession>A0ABQ8URC7</accession>
<dbReference type="InterPro" id="IPR038765">
    <property type="entry name" value="Papain-like_cys_pep_sf"/>
</dbReference>
<keyword evidence="2" id="KW-0472">Membrane</keyword>
<dbReference type="SMART" id="SM00645">
    <property type="entry name" value="Pept_C1"/>
    <property type="match status" value="1"/>
</dbReference>
<feature type="signal peptide" evidence="3">
    <location>
        <begin position="1"/>
        <end position="25"/>
    </location>
</feature>
<evidence type="ECO:0000313" key="5">
    <source>
        <dbReference type="EMBL" id="KAJ4461694.1"/>
    </source>
</evidence>
<evidence type="ECO:0000256" key="1">
    <source>
        <dbReference type="ARBA" id="ARBA00008455"/>
    </source>
</evidence>
<dbReference type="InterPro" id="IPR013128">
    <property type="entry name" value="Peptidase_C1A"/>
</dbReference>
<reference evidence="5" key="1">
    <citation type="journal article" date="2022" name="bioRxiv">
        <title>Genomics of Preaxostyla Flagellates Illuminates Evolutionary Transitions and the Path Towards Mitochondrial Loss.</title>
        <authorList>
            <person name="Novak L.V.F."/>
            <person name="Treitli S.C."/>
            <person name="Pyrih J."/>
            <person name="Halakuc P."/>
            <person name="Pipaliya S.V."/>
            <person name="Vacek V."/>
            <person name="Brzon O."/>
            <person name="Soukal P."/>
            <person name="Eme L."/>
            <person name="Dacks J.B."/>
            <person name="Karnkowska A."/>
            <person name="Elias M."/>
            <person name="Hampl V."/>
        </authorList>
    </citation>
    <scope>NUCLEOTIDE SEQUENCE</scope>
    <source>
        <strain evidence="5">RCP-MX</strain>
    </source>
</reference>